<comment type="caution">
    <text evidence="1">The sequence shown here is derived from an EMBL/GenBank/DDBJ whole genome shotgun (WGS) entry which is preliminary data.</text>
</comment>
<dbReference type="EMBL" id="PHWZ01000092">
    <property type="protein sequence ID" value="TEY71485.1"/>
    <property type="molecule type" value="Genomic_DNA"/>
</dbReference>
<dbReference type="AlphaFoldDB" id="A0A4Y8D6X7"/>
<reference evidence="1 2" key="1">
    <citation type="submission" date="2017-11" db="EMBL/GenBank/DDBJ databases">
        <title>Comparative genomics of Botrytis spp.</title>
        <authorList>
            <person name="Valero-Jimenez C.A."/>
            <person name="Tapia P."/>
            <person name="Veloso J."/>
            <person name="Silva-Moreno E."/>
            <person name="Staats M."/>
            <person name="Valdes J.H."/>
            <person name="Van Kan J.A.L."/>
        </authorList>
    </citation>
    <scope>NUCLEOTIDE SEQUENCE [LARGE SCALE GENOMIC DNA]</scope>
    <source>
        <strain evidence="1 2">MUCL2830</strain>
    </source>
</reference>
<proteinExistence type="predicted"/>
<gene>
    <name evidence="1" type="ORF">BOTCAL_0092g00190</name>
</gene>
<accession>A0A4Y8D6X7</accession>
<name>A0A4Y8D6X7_9HELO</name>
<protein>
    <submittedName>
        <fullName evidence="1">Uncharacterized protein</fullName>
    </submittedName>
</protein>
<organism evidence="1 2">
    <name type="scientific">Botryotinia calthae</name>
    <dbReference type="NCBI Taxonomy" id="38488"/>
    <lineage>
        <taxon>Eukaryota</taxon>
        <taxon>Fungi</taxon>
        <taxon>Dikarya</taxon>
        <taxon>Ascomycota</taxon>
        <taxon>Pezizomycotina</taxon>
        <taxon>Leotiomycetes</taxon>
        <taxon>Helotiales</taxon>
        <taxon>Sclerotiniaceae</taxon>
        <taxon>Botryotinia</taxon>
    </lineage>
</organism>
<evidence type="ECO:0000313" key="1">
    <source>
        <dbReference type="EMBL" id="TEY71485.1"/>
    </source>
</evidence>
<keyword evidence="2" id="KW-1185">Reference proteome</keyword>
<dbReference type="Proteomes" id="UP000297299">
    <property type="component" value="Unassembled WGS sequence"/>
</dbReference>
<sequence>MIDNDEHGIATRARNNMTGCSFCIDLGDLSVQWADVHDRLPPSWIRDDDELEGALRMMEKRGWVDNLVYEISVKGAGTDMRINFQSMTITAKDLTALNMIPKVKQPMQRGITESGNRIQIPRNLQTQKFNSFVHLPIISSFIGSRLLKEGLAFCASSVIITTL</sequence>
<evidence type="ECO:0000313" key="2">
    <source>
        <dbReference type="Proteomes" id="UP000297299"/>
    </source>
</evidence>
<dbReference type="OrthoDB" id="3473215at2759"/>